<protein>
    <recommendedName>
        <fullName evidence="3">LysR substrate-binding domain-containing protein</fullName>
    </recommendedName>
</protein>
<evidence type="ECO:0000313" key="2">
    <source>
        <dbReference type="Proteomes" id="UP000738517"/>
    </source>
</evidence>
<keyword evidence="2" id="KW-1185">Reference proteome</keyword>
<reference evidence="1 2" key="1">
    <citation type="journal article" date="2017" name="Int. J. Syst. Evol. Microbiol.">
        <title>Photobacterium alginatilyticum sp. nov., a marine bacterium isolated from bottom seawater.</title>
        <authorList>
            <person name="Wang X."/>
            <person name="Wang Y."/>
            <person name="Yang X."/>
            <person name="Sun H."/>
            <person name="Li B."/>
            <person name="Zhang X.H."/>
        </authorList>
    </citation>
    <scope>NUCLEOTIDE SEQUENCE [LARGE SCALE GENOMIC DNA]</scope>
    <source>
        <strain evidence="1 2">P03D4</strain>
    </source>
</reference>
<sequence>MRKLCGDPPAPAIRCPTLNQQSALNFIPKPPSVTGHLDCLVMANSRNFNHLPSTLPLQKYLLERQPVYLTVKTEQKLIHNFMNQLVKSVATGERNALYQQI</sequence>
<proteinExistence type="predicted"/>
<dbReference type="EMBL" id="RSEJ01000067">
    <property type="protein sequence ID" value="NBI56278.1"/>
    <property type="molecule type" value="Genomic_DNA"/>
</dbReference>
<comment type="caution">
    <text evidence="1">The sequence shown here is derived from an EMBL/GenBank/DDBJ whole genome shotgun (WGS) entry which is preliminary data.</text>
</comment>
<name>A0ABW9YRE6_9GAMM</name>
<accession>A0ABW9YRE6</accession>
<evidence type="ECO:0000313" key="1">
    <source>
        <dbReference type="EMBL" id="NBI56278.1"/>
    </source>
</evidence>
<organism evidence="1 2">
    <name type="scientific">Photobacterium alginatilyticum</name>
    <dbReference type="NCBI Taxonomy" id="1775171"/>
    <lineage>
        <taxon>Bacteria</taxon>
        <taxon>Pseudomonadati</taxon>
        <taxon>Pseudomonadota</taxon>
        <taxon>Gammaproteobacteria</taxon>
        <taxon>Vibrionales</taxon>
        <taxon>Vibrionaceae</taxon>
        <taxon>Photobacterium</taxon>
    </lineage>
</organism>
<dbReference type="Proteomes" id="UP000738517">
    <property type="component" value="Unassembled WGS sequence"/>
</dbReference>
<gene>
    <name evidence="1" type="ORF">EIZ48_27735</name>
</gene>
<evidence type="ECO:0008006" key="3">
    <source>
        <dbReference type="Google" id="ProtNLM"/>
    </source>
</evidence>